<feature type="transmembrane region" description="Helical" evidence="6">
    <location>
        <begin position="837"/>
        <end position="858"/>
    </location>
</feature>
<dbReference type="Proteomes" id="UP001139559">
    <property type="component" value="Unassembled WGS sequence"/>
</dbReference>
<dbReference type="Gene3D" id="1.20.1250.20">
    <property type="entry name" value="MFS general substrate transporter like domains"/>
    <property type="match status" value="1"/>
</dbReference>
<feature type="transmembrane region" description="Helical" evidence="6">
    <location>
        <begin position="391"/>
        <end position="415"/>
    </location>
</feature>
<feature type="domain" description="Major facilitator superfamily (MFS) profile" evidence="7">
    <location>
        <begin position="438"/>
        <end position="864"/>
    </location>
</feature>
<evidence type="ECO:0000256" key="5">
    <source>
        <dbReference type="ARBA" id="ARBA00023136"/>
    </source>
</evidence>
<evidence type="ECO:0000259" key="7">
    <source>
        <dbReference type="PROSITE" id="PS50850"/>
    </source>
</evidence>
<dbReference type="AlphaFoldDB" id="A0A9X1XLZ4"/>
<dbReference type="PROSITE" id="PS50850">
    <property type="entry name" value="MFS"/>
    <property type="match status" value="1"/>
</dbReference>
<dbReference type="SUPFAM" id="SSF103473">
    <property type="entry name" value="MFS general substrate transporter"/>
    <property type="match status" value="1"/>
</dbReference>
<evidence type="ECO:0000313" key="8">
    <source>
        <dbReference type="EMBL" id="MCK6265156.1"/>
    </source>
</evidence>
<proteinExistence type="predicted"/>
<keyword evidence="2" id="KW-0813">Transport</keyword>
<feature type="transmembrane region" description="Helical" evidence="6">
    <location>
        <begin position="17"/>
        <end position="38"/>
    </location>
</feature>
<sequence length="870" mass="95460">MEKSDSQTVKVTLKVKLLFAITSVLLFSIALNTTLNYLNFEKRLNETSDSTYQIVLEETHNDINQAISLGLPLASITNIQSLLERRELLVDGITHISVLSDSGKTLFTSGDVEIATANSNSGERALSVDILNTFNVKEGELTLHYSTTPLNKLKKALLSKQVYIAVFWLVITAGLGFIAVKNLLDGFLLKISKAHQALTPTPIEKLGEKQPNEKLISKEESKSTLSQITKAHQIVNASSSRSKWEKWTNKHFPIVIISITVGLTVIANAGLSYQSMSSFSTVYEAKLEQKSNLIGETLSTVIDRLVSSGIPINKLNGLEDEFSIYTHKHNEILSISLIRGTEAIYQYPNEFDEEGSEHLSSLVSDEDTFIKVVTDDNLIINLLKESFMDMMTVLIASCLVVIEIILFTCHFLILAPWQQLKQVFMAVNRDIVNHLATIISKDEIGQLLKKLNNSVVKLNPTQPNKQLFALDYRFIRLPLFLLVFAEASSLAFFPNFVSSLPNNQAWIPESLQTSIPISLFMLCWALSLPFAGYWSDKVGRRYSLIAGASLTAIGLALTAFVPNMLTLLIARSITAVGYGIVFISAQGYVTDTTHDGNRTKGMATFLSAFFSGSLCGAAIGGILADKLGYSTTFLCAALLALLSALLVMLFFTKSDSQNTSKPVRLSDFKVLLSNKYFALICLFSAIPAKIVLTGFLYYICPVYLQYLGESSSVSGRIMMTYGLSLIVISPISAALVDKYRNKMVFIVCGGLLSAIALINILVLPGTYGLLMIVIFIGVAHGICVSPQIPLVIELLREQGIDKGKTIGIFRLLERIGNVAGPILAGFILSLFGFETTILIFGLTLLASSIVLLSLFTLFTKTDKQQLGATR</sequence>
<dbReference type="InterPro" id="IPR020846">
    <property type="entry name" value="MFS_dom"/>
</dbReference>
<evidence type="ECO:0000256" key="6">
    <source>
        <dbReference type="SAM" id="Phobius"/>
    </source>
</evidence>
<evidence type="ECO:0000256" key="4">
    <source>
        <dbReference type="ARBA" id="ARBA00022989"/>
    </source>
</evidence>
<feature type="transmembrane region" description="Helical" evidence="6">
    <location>
        <begin position="769"/>
        <end position="790"/>
    </location>
</feature>
<dbReference type="EMBL" id="JAJHVV010000012">
    <property type="protein sequence ID" value="MCK6265156.1"/>
    <property type="molecule type" value="Genomic_DNA"/>
</dbReference>
<keyword evidence="4 6" id="KW-1133">Transmembrane helix</keyword>
<dbReference type="InterPro" id="IPR036259">
    <property type="entry name" value="MFS_trans_sf"/>
</dbReference>
<feature type="transmembrane region" description="Helical" evidence="6">
    <location>
        <begin position="719"/>
        <end position="736"/>
    </location>
</feature>
<feature type="transmembrane region" description="Helical" evidence="6">
    <location>
        <begin position="474"/>
        <end position="493"/>
    </location>
</feature>
<gene>
    <name evidence="8" type="ORF">KP803_17915</name>
</gene>
<dbReference type="InterPro" id="IPR011701">
    <property type="entry name" value="MFS"/>
</dbReference>
<accession>A0A9X1XLZ4</accession>
<feature type="transmembrane region" description="Helical" evidence="6">
    <location>
        <begin position="811"/>
        <end position="831"/>
    </location>
</feature>
<feature type="transmembrane region" description="Helical" evidence="6">
    <location>
        <begin position="676"/>
        <end position="699"/>
    </location>
</feature>
<feature type="transmembrane region" description="Helical" evidence="6">
    <location>
        <begin position="251"/>
        <end position="271"/>
    </location>
</feature>
<dbReference type="PANTHER" id="PTHR23506">
    <property type="entry name" value="GH10249P"/>
    <property type="match status" value="1"/>
</dbReference>
<name>A0A9X1XLZ4_9VIBR</name>
<evidence type="ECO:0000256" key="3">
    <source>
        <dbReference type="ARBA" id="ARBA00022692"/>
    </source>
</evidence>
<evidence type="ECO:0000313" key="9">
    <source>
        <dbReference type="Proteomes" id="UP001139559"/>
    </source>
</evidence>
<dbReference type="GO" id="GO:0016020">
    <property type="term" value="C:membrane"/>
    <property type="evidence" value="ECO:0007669"/>
    <property type="project" value="UniProtKB-SubCell"/>
</dbReference>
<keyword evidence="5 6" id="KW-0472">Membrane</keyword>
<feature type="transmembrane region" description="Helical" evidence="6">
    <location>
        <begin position="601"/>
        <end position="623"/>
    </location>
</feature>
<organism evidence="8 9">
    <name type="scientific">Vibrio amylolyticus</name>
    <dbReference type="NCBI Taxonomy" id="2847292"/>
    <lineage>
        <taxon>Bacteria</taxon>
        <taxon>Pseudomonadati</taxon>
        <taxon>Pseudomonadota</taxon>
        <taxon>Gammaproteobacteria</taxon>
        <taxon>Vibrionales</taxon>
        <taxon>Vibrionaceae</taxon>
        <taxon>Vibrio</taxon>
    </lineage>
</organism>
<evidence type="ECO:0000256" key="2">
    <source>
        <dbReference type="ARBA" id="ARBA00022448"/>
    </source>
</evidence>
<dbReference type="InterPro" id="IPR005829">
    <property type="entry name" value="Sugar_transporter_CS"/>
</dbReference>
<dbReference type="PANTHER" id="PTHR23506:SF23">
    <property type="entry name" value="GH10249P"/>
    <property type="match status" value="1"/>
</dbReference>
<feature type="transmembrane region" description="Helical" evidence="6">
    <location>
        <begin position="513"/>
        <end position="535"/>
    </location>
</feature>
<feature type="transmembrane region" description="Helical" evidence="6">
    <location>
        <begin position="629"/>
        <end position="651"/>
    </location>
</feature>
<keyword evidence="9" id="KW-1185">Reference proteome</keyword>
<protein>
    <submittedName>
        <fullName evidence="8">MFS transporter</fullName>
    </submittedName>
</protein>
<comment type="subcellular location">
    <subcellularLocation>
        <location evidence="1">Membrane</location>
        <topology evidence="1">Multi-pass membrane protein</topology>
    </subcellularLocation>
</comment>
<dbReference type="PROSITE" id="PS00216">
    <property type="entry name" value="SUGAR_TRANSPORT_1"/>
    <property type="match status" value="1"/>
</dbReference>
<dbReference type="CDD" id="cd17325">
    <property type="entry name" value="MFS_MdtG_SLC18_like"/>
    <property type="match status" value="1"/>
</dbReference>
<reference evidence="8" key="1">
    <citation type="submission" date="2021-11" db="EMBL/GenBank/DDBJ databases">
        <title>Vibrio ZSDE26 sp. nov. and Vibrio ZSDZ34 sp. nov., isolated from coastal seawater in Qingdao.</title>
        <authorList>
            <person name="Zhang P."/>
        </authorList>
    </citation>
    <scope>NUCLEOTIDE SEQUENCE</scope>
    <source>
        <strain evidence="8">ZSDE26</strain>
    </source>
</reference>
<keyword evidence="3 6" id="KW-0812">Transmembrane</keyword>
<evidence type="ECO:0000256" key="1">
    <source>
        <dbReference type="ARBA" id="ARBA00004141"/>
    </source>
</evidence>
<feature type="transmembrane region" description="Helical" evidence="6">
    <location>
        <begin position="542"/>
        <end position="562"/>
    </location>
</feature>
<dbReference type="GO" id="GO:0022857">
    <property type="term" value="F:transmembrane transporter activity"/>
    <property type="evidence" value="ECO:0007669"/>
    <property type="project" value="InterPro"/>
</dbReference>
<comment type="caution">
    <text evidence="8">The sequence shown here is derived from an EMBL/GenBank/DDBJ whole genome shotgun (WGS) entry which is preliminary data.</text>
</comment>
<feature type="transmembrane region" description="Helical" evidence="6">
    <location>
        <begin position="162"/>
        <end position="184"/>
    </location>
</feature>
<dbReference type="Pfam" id="PF07690">
    <property type="entry name" value="MFS_1"/>
    <property type="match status" value="1"/>
</dbReference>
<feature type="transmembrane region" description="Helical" evidence="6">
    <location>
        <begin position="568"/>
        <end position="589"/>
    </location>
</feature>
<feature type="transmembrane region" description="Helical" evidence="6">
    <location>
        <begin position="743"/>
        <end position="763"/>
    </location>
</feature>
<dbReference type="InterPro" id="IPR050930">
    <property type="entry name" value="MFS_Vesicular_Transporter"/>
</dbReference>